<evidence type="ECO:0000256" key="4">
    <source>
        <dbReference type="ARBA" id="ARBA00023139"/>
    </source>
</evidence>
<dbReference type="SUPFAM" id="SSF53850">
    <property type="entry name" value="Periplasmic binding protein-like II"/>
    <property type="match status" value="1"/>
</dbReference>
<dbReference type="Gene3D" id="3.40.190.10">
    <property type="entry name" value="Periplasmic binding protein-like II"/>
    <property type="match status" value="2"/>
</dbReference>
<keyword evidence="9" id="KW-1185">Reference proteome</keyword>
<feature type="chain" id="PRO_5038423018" evidence="7">
    <location>
        <begin position="31"/>
        <end position="537"/>
    </location>
</feature>
<evidence type="ECO:0000256" key="2">
    <source>
        <dbReference type="ARBA" id="ARBA00022729"/>
    </source>
</evidence>
<keyword evidence="4" id="KW-0564">Palmitate</keyword>
<dbReference type="Pfam" id="PF01547">
    <property type="entry name" value="SBP_bac_1"/>
    <property type="match status" value="1"/>
</dbReference>
<dbReference type="Proteomes" id="UP000272528">
    <property type="component" value="Chromosome"/>
</dbReference>
<dbReference type="RefSeq" id="WP_126016167.1">
    <property type="nucleotide sequence ID" value="NZ_CP034437.1"/>
</dbReference>
<gene>
    <name evidence="8" type="ORF">EJC50_14660</name>
</gene>
<feature type="signal peptide" evidence="7">
    <location>
        <begin position="1"/>
        <end position="30"/>
    </location>
</feature>
<evidence type="ECO:0000256" key="7">
    <source>
        <dbReference type="SAM" id="SignalP"/>
    </source>
</evidence>
<dbReference type="KEGG" id="palb:EJC50_14660"/>
<keyword evidence="1" id="KW-1003">Cell membrane</keyword>
<protein>
    <submittedName>
        <fullName evidence="8">Extracellular solute-binding protein</fullName>
    </submittedName>
</protein>
<dbReference type="EMBL" id="CP034437">
    <property type="protein sequence ID" value="AZN40762.1"/>
    <property type="molecule type" value="Genomic_DNA"/>
</dbReference>
<reference evidence="9" key="1">
    <citation type="submission" date="2018-12" db="EMBL/GenBank/DDBJ databases">
        <title>Genome sequence of Peanibacillus sp.</title>
        <authorList>
            <person name="Subramani G."/>
            <person name="Srinivasan S."/>
            <person name="Kim M.K."/>
        </authorList>
    </citation>
    <scope>NUCLEOTIDE SEQUENCE [LARGE SCALE GENOMIC DNA]</scope>
    <source>
        <strain evidence="9">18JY67-1</strain>
    </source>
</reference>
<proteinExistence type="predicted"/>
<keyword evidence="2 7" id="KW-0732">Signal</keyword>
<dbReference type="AlphaFoldDB" id="A0A3Q8X6E6"/>
<evidence type="ECO:0000256" key="3">
    <source>
        <dbReference type="ARBA" id="ARBA00023136"/>
    </source>
</evidence>
<accession>A0A3Q8X6E6</accession>
<feature type="region of interest" description="Disordered" evidence="6">
    <location>
        <begin position="30"/>
        <end position="64"/>
    </location>
</feature>
<keyword evidence="3" id="KW-0472">Membrane</keyword>
<dbReference type="PANTHER" id="PTHR43649">
    <property type="entry name" value="ARABINOSE-BINDING PROTEIN-RELATED"/>
    <property type="match status" value="1"/>
</dbReference>
<evidence type="ECO:0000256" key="5">
    <source>
        <dbReference type="ARBA" id="ARBA00023288"/>
    </source>
</evidence>
<name>A0A3Q8X6E6_9BACL</name>
<organism evidence="8 9">
    <name type="scientific">Paenibacillus albus</name>
    <dbReference type="NCBI Taxonomy" id="2495582"/>
    <lineage>
        <taxon>Bacteria</taxon>
        <taxon>Bacillati</taxon>
        <taxon>Bacillota</taxon>
        <taxon>Bacilli</taxon>
        <taxon>Bacillales</taxon>
        <taxon>Paenibacillaceae</taxon>
        <taxon>Paenibacillus</taxon>
    </lineage>
</organism>
<dbReference type="InterPro" id="IPR006059">
    <property type="entry name" value="SBP"/>
</dbReference>
<evidence type="ECO:0000313" key="8">
    <source>
        <dbReference type="EMBL" id="AZN40762.1"/>
    </source>
</evidence>
<evidence type="ECO:0000313" key="9">
    <source>
        <dbReference type="Proteomes" id="UP000272528"/>
    </source>
</evidence>
<dbReference type="OrthoDB" id="9787283at2"/>
<dbReference type="PROSITE" id="PS51257">
    <property type="entry name" value="PROKAR_LIPOPROTEIN"/>
    <property type="match status" value="1"/>
</dbReference>
<feature type="compositionally biased region" description="Low complexity" evidence="6">
    <location>
        <begin position="39"/>
        <end position="59"/>
    </location>
</feature>
<dbReference type="PANTHER" id="PTHR43649:SF33">
    <property type="entry name" value="POLYGALACTURONAN_RHAMNOGALACTURONAN-BINDING PROTEIN YTCQ"/>
    <property type="match status" value="1"/>
</dbReference>
<sequence>MNHWREKTTKKWVVLAVAAALIVTAGCSNKSDGNAKETSSNAAVSNSSADSSSKSNSNSKSEEPYELTYLTTGDQGAKPLVPNDRIIAEINKRLNIKLTIKIAPEFSYDKINVAIASGDLPDVVTTQYPSSSVSDWIKEGILLPLNDYFDKLPTIKAKLDNGLQWTAVDGKYYGYPFVSGMEKSNYTVQFRQDWLDKLGLAAPKTLDEFESTLKAIVEKDPDGNGKADTFGYITNKPVPGDALTAFDFVLYAYGLPDADYVLNDKGEVIPRFEHPAFKQGIEELRKWYSEKLIDPEFILYDRPAKEQKFFQSKAGVMDGPLFRHVSRIEGSLKQVNPNGVLGYAPPPAGPDGKQGMATRPKTALFTAVTNKAKNPEKAAEFIEFMLSKEGRDLLQLGIEGIHYTKQGDKITYNEAEREKDGFAPNGWAHPLAWGNVTWPIDEDYLPQTELNIDRAKDSVKVASQYFVPNLITRKTDAEIEYGKAVNEVYNQYFVDLLKGKIDVDKGIAELGEKWRQAGGNEILKSVNEEYKKQGTTK</sequence>
<evidence type="ECO:0000256" key="1">
    <source>
        <dbReference type="ARBA" id="ARBA00022475"/>
    </source>
</evidence>
<evidence type="ECO:0000256" key="6">
    <source>
        <dbReference type="SAM" id="MobiDB-lite"/>
    </source>
</evidence>
<dbReference type="InterPro" id="IPR050490">
    <property type="entry name" value="Bact_solute-bd_prot1"/>
</dbReference>
<keyword evidence="5" id="KW-0449">Lipoprotein</keyword>